<sequence length="121" mass="13013">MEEGAAHGDLAEEDPQVEDEVKGGLVRNPVGGAVSVIRATLPQTYAAEEEEEVKEDAEEEGAASLRSFRHFTRSHNGEIVRQNGDAAYCLDAVNLLPEGCNLLSSTEECLRVKWVSGGGRS</sequence>
<evidence type="ECO:0000256" key="1">
    <source>
        <dbReference type="SAM" id="MobiDB-lite"/>
    </source>
</evidence>
<dbReference type="AlphaFoldDB" id="A0A556U0N0"/>
<feature type="compositionally biased region" description="Basic and acidic residues" evidence="1">
    <location>
        <begin position="1"/>
        <end position="10"/>
    </location>
</feature>
<dbReference type="EMBL" id="VCAZ01000035">
    <property type="protein sequence ID" value="TSL68155.1"/>
    <property type="molecule type" value="Genomic_DNA"/>
</dbReference>
<reference evidence="2 3" key="1">
    <citation type="journal article" date="2019" name="Genome Biol. Evol.">
        <title>Whole-Genome Sequencing of the Giant Devil Catfish, Bagarius yarrelli.</title>
        <authorList>
            <person name="Jiang W."/>
            <person name="Lv Y."/>
            <person name="Cheng L."/>
            <person name="Yang K."/>
            <person name="Chao B."/>
            <person name="Wang X."/>
            <person name="Li Y."/>
            <person name="Pan X."/>
            <person name="You X."/>
            <person name="Zhang Y."/>
            <person name="Yang J."/>
            <person name="Li J."/>
            <person name="Zhang X."/>
            <person name="Liu S."/>
            <person name="Sun C."/>
            <person name="Yang J."/>
            <person name="Shi Q."/>
        </authorList>
    </citation>
    <scope>NUCLEOTIDE SEQUENCE [LARGE SCALE GENOMIC DNA]</scope>
    <source>
        <strain evidence="2">JWS20170419001</strain>
        <tissue evidence="2">Muscle</tissue>
    </source>
</reference>
<gene>
    <name evidence="2" type="ORF">Baya_5936</name>
</gene>
<name>A0A556U0N0_BAGYA</name>
<organism evidence="2 3">
    <name type="scientific">Bagarius yarrelli</name>
    <name type="common">Goonch</name>
    <name type="synonym">Bagrus yarrelli</name>
    <dbReference type="NCBI Taxonomy" id="175774"/>
    <lineage>
        <taxon>Eukaryota</taxon>
        <taxon>Metazoa</taxon>
        <taxon>Chordata</taxon>
        <taxon>Craniata</taxon>
        <taxon>Vertebrata</taxon>
        <taxon>Euteleostomi</taxon>
        <taxon>Actinopterygii</taxon>
        <taxon>Neopterygii</taxon>
        <taxon>Teleostei</taxon>
        <taxon>Ostariophysi</taxon>
        <taxon>Siluriformes</taxon>
        <taxon>Sisoridae</taxon>
        <taxon>Sisorinae</taxon>
        <taxon>Bagarius</taxon>
    </lineage>
</organism>
<protein>
    <submittedName>
        <fullName evidence="2">Uncharacterized protein</fullName>
    </submittedName>
</protein>
<accession>A0A556U0N0</accession>
<keyword evidence="3" id="KW-1185">Reference proteome</keyword>
<proteinExistence type="predicted"/>
<dbReference type="Proteomes" id="UP000319801">
    <property type="component" value="Unassembled WGS sequence"/>
</dbReference>
<evidence type="ECO:0000313" key="2">
    <source>
        <dbReference type="EMBL" id="TSL68155.1"/>
    </source>
</evidence>
<evidence type="ECO:0000313" key="3">
    <source>
        <dbReference type="Proteomes" id="UP000319801"/>
    </source>
</evidence>
<feature type="region of interest" description="Disordered" evidence="1">
    <location>
        <begin position="1"/>
        <end position="26"/>
    </location>
</feature>
<comment type="caution">
    <text evidence="2">The sequence shown here is derived from an EMBL/GenBank/DDBJ whole genome shotgun (WGS) entry which is preliminary data.</text>
</comment>